<dbReference type="Proteomes" id="UP000199103">
    <property type="component" value="Chromosome I"/>
</dbReference>
<evidence type="ECO:0008006" key="4">
    <source>
        <dbReference type="Google" id="ProtNLM"/>
    </source>
</evidence>
<reference evidence="2 3" key="1">
    <citation type="submission" date="2016-10" db="EMBL/GenBank/DDBJ databases">
        <authorList>
            <person name="de Groot N.N."/>
        </authorList>
    </citation>
    <scope>NUCLEOTIDE SEQUENCE [LARGE SCALE GENOMIC DNA]</scope>
    <source>
        <strain evidence="2 3">DSM 21800</strain>
    </source>
</reference>
<feature type="compositionally biased region" description="Basic and acidic residues" evidence="1">
    <location>
        <begin position="38"/>
        <end position="53"/>
    </location>
</feature>
<organism evidence="2 3">
    <name type="scientific">Microlunatus soli</name>
    <dbReference type="NCBI Taxonomy" id="630515"/>
    <lineage>
        <taxon>Bacteria</taxon>
        <taxon>Bacillati</taxon>
        <taxon>Actinomycetota</taxon>
        <taxon>Actinomycetes</taxon>
        <taxon>Propionibacteriales</taxon>
        <taxon>Propionibacteriaceae</taxon>
        <taxon>Microlunatus</taxon>
    </lineage>
</organism>
<proteinExistence type="predicted"/>
<feature type="region of interest" description="Disordered" evidence="1">
    <location>
        <begin position="28"/>
        <end position="54"/>
    </location>
</feature>
<name>A0A1H1VSR7_9ACTN</name>
<sequence>MLDRLRSLPPARLPVALDALQQRGLLPTLDAGPARRAGSAEDGRKEDPQDRLSVKQRTLHRILQDERQAAFYQCAQLWWVPEVDAGSLVGAWNAVAPGYESLRTDVDLGAAPAVLAAIEVVRPELLSVPAAERAADEGRAWVTAHSERALRTPLPRSARSVHATIFDVGRAGSWLLVHGRDLMLDQQGLQQVLGPALEDWLADRPAPVESVAPSDIARWQSAGLRDGLLALRIAARALRLADTPACPLPVRGDRSGRRVAVPMPIPIADVQQAAADAGVSIAAWSLAAWQRAIATWSGTDAFAIGCCSTLRLLPDLGASLGNLTNTVIIPPSNRRPAAESIRNVQRAFSTAISGIDEPFEAVLAGIPGPLSGARSGSRDRTVEDEMIGLRFTFTEDVDDHPLLQPRPVRSGYAKSVLSADVERREDRLVAFVDHRSTVSPVAADRLADLFGRSLAP</sequence>
<keyword evidence="3" id="KW-1185">Reference proteome</keyword>
<dbReference type="InterPro" id="IPR023213">
    <property type="entry name" value="CAT-like_dom_sf"/>
</dbReference>
<evidence type="ECO:0000313" key="2">
    <source>
        <dbReference type="EMBL" id="SDS87803.1"/>
    </source>
</evidence>
<dbReference type="EMBL" id="LT629772">
    <property type="protein sequence ID" value="SDS87803.1"/>
    <property type="molecule type" value="Genomic_DNA"/>
</dbReference>
<evidence type="ECO:0000256" key="1">
    <source>
        <dbReference type="SAM" id="MobiDB-lite"/>
    </source>
</evidence>
<dbReference type="SUPFAM" id="SSF52777">
    <property type="entry name" value="CoA-dependent acyltransferases"/>
    <property type="match status" value="2"/>
</dbReference>
<dbReference type="AlphaFoldDB" id="A0A1H1VSR7"/>
<dbReference type="Gene3D" id="3.30.559.30">
    <property type="entry name" value="Nonribosomal peptide synthetase, condensation domain"/>
    <property type="match status" value="1"/>
</dbReference>
<dbReference type="STRING" id="630515.SAMN04489812_3336"/>
<gene>
    <name evidence="2" type="ORF">SAMN04489812_3336</name>
</gene>
<accession>A0A1H1VSR7</accession>
<evidence type="ECO:0000313" key="3">
    <source>
        <dbReference type="Proteomes" id="UP000199103"/>
    </source>
</evidence>
<protein>
    <recommendedName>
        <fullName evidence="4">Condensation domain-containing protein</fullName>
    </recommendedName>
</protein>
<dbReference type="Gene3D" id="3.30.559.10">
    <property type="entry name" value="Chloramphenicol acetyltransferase-like domain"/>
    <property type="match status" value="1"/>
</dbReference>